<evidence type="ECO:0008006" key="5">
    <source>
        <dbReference type="Google" id="ProtNLM"/>
    </source>
</evidence>
<evidence type="ECO:0000256" key="1">
    <source>
        <dbReference type="ARBA" id="ARBA00022481"/>
    </source>
</evidence>
<accession>A0A2M7TZT7</accession>
<dbReference type="GO" id="GO:0015627">
    <property type="term" value="C:type II protein secretion system complex"/>
    <property type="evidence" value="ECO:0007669"/>
    <property type="project" value="InterPro"/>
</dbReference>
<protein>
    <recommendedName>
        <fullName evidence="5">Type II secretion system protein GspG C-terminal domain-containing protein</fullName>
    </recommendedName>
</protein>
<comment type="caution">
    <text evidence="3">The sequence shown here is derived from an EMBL/GenBank/DDBJ whole genome shotgun (WGS) entry which is preliminary data.</text>
</comment>
<dbReference type="InterPro" id="IPR045584">
    <property type="entry name" value="Pilin-like"/>
</dbReference>
<dbReference type="SUPFAM" id="SSF54523">
    <property type="entry name" value="Pili subunits"/>
    <property type="match status" value="1"/>
</dbReference>
<gene>
    <name evidence="3" type="ORF">COY16_02320</name>
</gene>
<evidence type="ECO:0000313" key="3">
    <source>
        <dbReference type="EMBL" id="PIZ63334.1"/>
    </source>
</evidence>
<name>A0A2M7TZT7_9BACT</name>
<dbReference type="PRINTS" id="PR00813">
    <property type="entry name" value="BCTERIALGSPG"/>
</dbReference>
<evidence type="ECO:0000313" key="4">
    <source>
        <dbReference type="Proteomes" id="UP000228503"/>
    </source>
</evidence>
<reference evidence="4" key="1">
    <citation type="submission" date="2017-09" db="EMBL/GenBank/DDBJ databases">
        <title>Depth-based differentiation of microbial function through sediment-hosted aquifers and enrichment of novel symbionts in the deep terrestrial subsurface.</title>
        <authorList>
            <person name="Probst A.J."/>
            <person name="Ladd B."/>
            <person name="Jarett J.K."/>
            <person name="Geller-Mcgrath D.E."/>
            <person name="Sieber C.M.K."/>
            <person name="Emerson J.B."/>
            <person name="Anantharaman K."/>
            <person name="Thomas B.C."/>
            <person name="Malmstrom R."/>
            <person name="Stieglmeier M."/>
            <person name="Klingl A."/>
            <person name="Woyke T."/>
            <person name="Ryan C.M."/>
            <person name="Banfield J.F."/>
        </authorList>
    </citation>
    <scope>NUCLEOTIDE SEQUENCE [LARGE SCALE GENOMIC DNA]</scope>
</reference>
<keyword evidence="2" id="KW-0812">Transmembrane</keyword>
<dbReference type="InterPro" id="IPR000983">
    <property type="entry name" value="Bac_GSPG_pilin"/>
</dbReference>
<organism evidence="3 4">
    <name type="scientific">Candidatus Roizmanbacteria bacterium CG_4_10_14_0_2_um_filter_39_13</name>
    <dbReference type="NCBI Taxonomy" id="1974825"/>
    <lineage>
        <taxon>Bacteria</taxon>
        <taxon>Candidatus Roizmaniibacteriota</taxon>
    </lineage>
</organism>
<dbReference type="GO" id="GO:0015628">
    <property type="term" value="P:protein secretion by the type II secretion system"/>
    <property type="evidence" value="ECO:0007669"/>
    <property type="project" value="InterPro"/>
</dbReference>
<dbReference type="Proteomes" id="UP000228503">
    <property type="component" value="Unassembled WGS sequence"/>
</dbReference>
<keyword evidence="2" id="KW-0472">Membrane</keyword>
<sequence length="141" mass="15732">MSNVRNRSGFSLIEIIVVVVIISILVAIGSTSYTTYVEKGRDDRRILDVEMLREVLEKYYSNQAGGFYPLDTSDLIVGGYMQRRPADPVTNQQGAYRYTPLPTGCDNATIYCSDYTLEVDLERKGSQYAVSSNEINGTIVP</sequence>
<proteinExistence type="predicted"/>
<feature type="transmembrane region" description="Helical" evidence="2">
    <location>
        <begin position="12"/>
        <end position="36"/>
    </location>
</feature>
<dbReference type="NCBIfam" id="TIGR02532">
    <property type="entry name" value="IV_pilin_GFxxxE"/>
    <property type="match status" value="1"/>
</dbReference>
<evidence type="ECO:0000256" key="2">
    <source>
        <dbReference type="SAM" id="Phobius"/>
    </source>
</evidence>
<dbReference type="Gene3D" id="3.30.700.10">
    <property type="entry name" value="Glycoprotein, Type 4 Pilin"/>
    <property type="match status" value="1"/>
</dbReference>
<keyword evidence="1" id="KW-0488">Methylation</keyword>
<dbReference type="AlphaFoldDB" id="A0A2M7TZT7"/>
<dbReference type="Pfam" id="PF07963">
    <property type="entry name" value="N_methyl"/>
    <property type="match status" value="1"/>
</dbReference>
<dbReference type="PROSITE" id="PS00409">
    <property type="entry name" value="PROKAR_NTER_METHYL"/>
    <property type="match status" value="1"/>
</dbReference>
<dbReference type="InterPro" id="IPR012902">
    <property type="entry name" value="N_methyl_site"/>
</dbReference>
<dbReference type="EMBL" id="PFOB01000026">
    <property type="protein sequence ID" value="PIZ63334.1"/>
    <property type="molecule type" value="Genomic_DNA"/>
</dbReference>
<keyword evidence="2" id="KW-1133">Transmembrane helix</keyword>